<name>A0A9K3LI10_9STRA</name>
<dbReference type="OrthoDB" id="195828at2759"/>
<feature type="transmembrane region" description="Helical" evidence="1">
    <location>
        <begin position="313"/>
        <end position="333"/>
    </location>
</feature>
<feature type="transmembrane region" description="Helical" evidence="1">
    <location>
        <begin position="449"/>
        <end position="474"/>
    </location>
</feature>
<protein>
    <submittedName>
        <fullName evidence="2">Protease prsW family protein</fullName>
    </submittedName>
</protein>
<comment type="caution">
    <text evidence="2">The sequence shown here is derived from an EMBL/GenBank/DDBJ whole genome shotgun (WGS) entry which is preliminary data.</text>
</comment>
<evidence type="ECO:0000313" key="3">
    <source>
        <dbReference type="Proteomes" id="UP000693970"/>
    </source>
</evidence>
<proteinExistence type="predicted"/>
<dbReference type="AlphaFoldDB" id="A0A9K3LI10"/>
<keyword evidence="1" id="KW-1133">Transmembrane helix</keyword>
<feature type="transmembrane region" description="Helical" evidence="1">
    <location>
        <begin position="232"/>
        <end position="253"/>
    </location>
</feature>
<keyword evidence="1" id="KW-0472">Membrane</keyword>
<feature type="transmembrane region" description="Helical" evidence="1">
    <location>
        <begin position="288"/>
        <end position="307"/>
    </location>
</feature>
<gene>
    <name evidence="2" type="ORF">IV203_026110</name>
</gene>
<dbReference type="Proteomes" id="UP000693970">
    <property type="component" value="Unassembled WGS sequence"/>
</dbReference>
<feature type="transmembrane region" description="Helical" evidence="1">
    <location>
        <begin position="563"/>
        <end position="582"/>
    </location>
</feature>
<dbReference type="Pfam" id="PF13367">
    <property type="entry name" value="PrsW-protease"/>
    <property type="match status" value="1"/>
</dbReference>
<organism evidence="2 3">
    <name type="scientific">Nitzschia inconspicua</name>
    <dbReference type="NCBI Taxonomy" id="303405"/>
    <lineage>
        <taxon>Eukaryota</taxon>
        <taxon>Sar</taxon>
        <taxon>Stramenopiles</taxon>
        <taxon>Ochrophyta</taxon>
        <taxon>Bacillariophyta</taxon>
        <taxon>Bacillariophyceae</taxon>
        <taxon>Bacillariophycidae</taxon>
        <taxon>Bacillariales</taxon>
        <taxon>Bacillariaceae</taxon>
        <taxon>Nitzschia</taxon>
    </lineage>
</organism>
<dbReference type="InterPro" id="IPR026898">
    <property type="entry name" value="PrsW"/>
</dbReference>
<keyword evidence="2" id="KW-0378">Hydrolase</keyword>
<accession>A0A9K3LI10</accession>
<feature type="transmembrane region" description="Helical" evidence="1">
    <location>
        <begin position="519"/>
        <end position="543"/>
    </location>
</feature>
<evidence type="ECO:0000313" key="2">
    <source>
        <dbReference type="EMBL" id="KAG7362750.1"/>
    </source>
</evidence>
<sequence length="604" mass="67806">MGENSHSFLFHSGLCDMFHPSKGHHRRHSKTDACALAFCGIWLWERNRFLLTGERPKKLRERPVELSIVFLLVATAVVWSLDPYNIFLPVSLLLAFCCLLWKIFEFQYTRSVFRQRLAMEAYQQEQKKLERDLVGEGNGSDAAVSIPNGLADDPRNDAELMLFLGKHKREIYGNGSHSLCDILPTDSNLWQRDYVTLQSWHEYYPAILRLRLSGKMNFLSHLKAMSSLSNGLAMVATILLLSVTLVTILPVRFPKWQILVLYGTLLQPALVLFVIYWWWHRLDISLDAIIKYFASGFFICTGLSILYELMASIILSMAIYFVSIIGAIGLIMAGSIGLDDLIGGDDVIGDASSGDFPLSYSISIAFVTALFNAYLVAASVEELVKYLSFWMVEHPDLELERITLTTSIICEVNENEGESEKLKLKNETTPGKIPETFSAPSPSFITRGAAYTVAMITTALGFACAENLLYVFVYTPPGINEEISTLLVRCLFPIHPLAAAIQSLGVCRRDLEKQTSFQLGRILFPAWLLHGSFDFLLMAYSLITQILSGTDGKTRGSNNRYESSLLVPCVMIIPFIGIIFYFQEAWAQRKRLETLDSGNVNGAD</sequence>
<dbReference type="GO" id="GO:0008233">
    <property type="term" value="F:peptidase activity"/>
    <property type="evidence" value="ECO:0007669"/>
    <property type="project" value="UniProtKB-KW"/>
</dbReference>
<keyword evidence="2" id="KW-0645">Protease</keyword>
<feature type="transmembrane region" description="Helical" evidence="1">
    <location>
        <begin position="486"/>
        <end position="507"/>
    </location>
</feature>
<feature type="transmembrane region" description="Helical" evidence="1">
    <location>
        <begin position="259"/>
        <end position="279"/>
    </location>
</feature>
<keyword evidence="1" id="KW-0812">Transmembrane</keyword>
<evidence type="ECO:0000256" key="1">
    <source>
        <dbReference type="SAM" id="Phobius"/>
    </source>
</evidence>
<keyword evidence="3" id="KW-1185">Reference proteome</keyword>
<reference evidence="2" key="2">
    <citation type="submission" date="2021-04" db="EMBL/GenBank/DDBJ databases">
        <authorList>
            <person name="Podell S."/>
        </authorList>
    </citation>
    <scope>NUCLEOTIDE SEQUENCE</scope>
    <source>
        <strain evidence="2">Hildebrandi</strain>
    </source>
</reference>
<dbReference type="EMBL" id="JAGRRH010000010">
    <property type="protein sequence ID" value="KAG7362750.1"/>
    <property type="molecule type" value="Genomic_DNA"/>
</dbReference>
<dbReference type="GO" id="GO:0006508">
    <property type="term" value="P:proteolysis"/>
    <property type="evidence" value="ECO:0007669"/>
    <property type="project" value="UniProtKB-KW"/>
</dbReference>
<reference evidence="2" key="1">
    <citation type="journal article" date="2021" name="Sci. Rep.">
        <title>Diploid genomic architecture of Nitzschia inconspicua, an elite biomass production diatom.</title>
        <authorList>
            <person name="Oliver A."/>
            <person name="Podell S."/>
            <person name="Pinowska A."/>
            <person name="Traller J.C."/>
            <person name="Smith S.R."/>
            <person name="McClure R."/>
            <person name="Beliaev A."/>
            <person name="Bohutskyi P."/>
            <person name="Hill E.A."/>
            <person name="Rabines A."/>
            <person name="Zheng H."/>
            <person name="Allen L.Z."/>
            <person name="Kuo A."/>
            <person name="Grigoriev I.V."/>
            <person name="Allen A.E."/>
            <person name="Hazlebeck D."/>
            <person name="Allen E.E."/>
        </authorList>
    </citation>
    <scope>NUCLEOTIDE SEQUENCE</scope>
    <source>
        <strain evidence="2">Hildebrandi</strain>
    </source>
</reference>